<evidence type="ECO:0000313" key="9">
    <source>
        <dbReference type="Proteomes" id="UP001183629"/>
    </source>
</evidence>
<evidence type="ECO:0000256" key="5">
    <source>
        <dbReference type="ARBA" id="ARBA00023136"/>
    </source>
</evidence>
<organism evidence="8 9">
    <name type="scientific">Catenuloplanes niger</name>
    <dbReference type="NCBI Taxonomy" id="587534"/>
    <lineage>
        <taxon>Bacteria</taxon>
        <taxon>Bacillati</taxon>
        <taxon>Actinomycetota</taxon>
        <taxon>Actinomycetes</taxon>
        <taxon>Micromonosporales</taxon>
        <taxon>Micromonosporaceae</taxon>
        <taxon>Catenuloplanes</taxon>
    </lineage>
</organism>
<keyword evidence="5 6" id="KW-0472">Membrane</keyword>
<feature type="transmembrane region" description="Helical" evidence="6">
    <location>
        <begin position="12"/>
        <end position="36"/>
    </location>
</feature>
<evidence type="ECO:0000313" key="8">
    <source>
        <dbReference type="EMBL" id="MDR7323874.1"/>
    </source>
</evidence>
<gene>
    <name evidence="8" type="ORF">J2S44_004124</name>
</gene>
<keyword evidence="9" id="KW-1185">Reference proteome</keyword>
<evidence type="ECO:0000256" key="3">
    <source>
        <dbReference type="ARBA" id="ARBA00022692"/>
    </source>
</evidence>
<keyword evidence="2" id="KW-1003">Cell membrane</keyword>
<dbReference type="GO" id="GO:0005886">
    <property type="term" value="C:plasma membrane"/>
    <property type="evidence" value="ECO:0007669"/>
    <property type="project" value="UniProtKB-SubCell"/>
</dbReference>
<dbReference type="RefSeq" id="WP_310416421.1">
    <property type="nucleotide sequence ID" value="NZ_JAVDYC010000001.1"/>
</dbReference>
<feature type="transmembrane region" description="Helical" evidence="6">
    <location>
        <begin position="56"/>
        <end position="78"/>
    </location>
</feature>
<evidence type="ECO:0000259" key="7">
    <source>
        <dbReference type="Pfam" id="PF06271"/>
    </source>
</evidence>
<reference evidence="8 9" key="1">
    <citation type="submission" date="2023-07" db="EMBL/GenBank/DDBJ databases">
        <title>Sequencing the genomes of 1000 actinobacteria strains.</title>
        <authorList>
            <person name="Klenk H.-P."/>
        </authorList>
    </citation>
    <scope>NUCLEOTIDE SEQUENCE [LARGE SCALE GENOMIC DNA]</scope>
    <source>
        <strain evidence="8 9">DSM 44711</strain>
    </source>
</reference>
<accession>A0AAE3ZRX5</accession>
<dbReference type="InterPro" id="IPR010432">
    <property type="entry name" value="RDD"/>
</dbReference>
<protein>
    <submittedName>
        <fullName evidence="8">RDD family membrane protein YckC</fullName>
    </submittedName>
</protein>
<keyword evidence="4 6" id="KW-1133">Transmembrane helix</keyword>
<dbReference type="Proteomes" id="UP001183629">
    <property type="component" value="Unassembled WGS sequence"/>
</dbReference>
<evidence type="ECO:0000256" key="4">
    <source>
        <dbReference type="ARBA" id="ARBA00022989"/>
    </source>
</evidence>
<dbReference type="AlphaFoldDB" id="A0AAE3ZRX5"/>
<comment type="subcellular location">
    <subcellularLocation>
        <location evidence="1">Cell membrane</location>
        <topology evidence="1">Multi-pass membrane protein</topology>
    </subcellularLocation>
</comment>
<evidence type="ECO:0000256" key="2">
    <source>
        <dbReference type="ARBA" id="ARBA00022475"/>
    </source>
</evidence>
<dbReference type="InterPro" id="IPR051791">
    <property type="entry name" value="Pra-immunoreactive"/>
</dbReference>
<sequence>MLAPFGERLAAYVIDGAILGAVAAIYTIPLIIYVTAQAIALSGPDGTANPDAAPGFIASIFISVGATFVLGLVISYLYHVEFVLRSGQTPGKRFMKLHIIRLGTQPGQAISRADAAKRWGATIGLGLVPFANYLDGLWQLWDKPWQQCLHDKAASTTVVKVSPVSSTARPGGVFQ</sequence>
<comment type="caution">
    <text evidence="8">The sequence shown here is derived from an EMBL/GenBank/DDBJ whole genome shotgun (WGS) entry which is preliminary data.</text>
</comment>
<evidence type="ECO:0000256" key="1">
    <source>
        <dbReference type="ARBA" id="ARBA00004651"/>
    </source>
</evidence>
<evidence type="ECO:0000256" key="6">
    <source>
        <dbReference type="SAM" id="Phobius"/>
    </source>
</evidence>
<dbReference type="Pfam" id="PF06271">
    <property type="entry name" value="RDD"/>
    <property type="match status" value="1"/>
</dbReference>
<dbReference type="EMBL" id="JAVDYC010000001">
    <property type="protein sequence ID" value="MDR7323874.1"/>
    <property type="molecule type" value="Genomic_DNA"/>
</dbReference>
<keyword evidence="3 6" id="KW-0812">Transmembrane</keyword>
<feature type="domain" description="RDD" evidence="7">
    <location>
        <begin position="3"/>
        <end position="154"/>
    </location>
</feature>
<dbReference type="PANTHER" id="PTHR36115">
    <property type="entry name" value="PROLINE-RICH ANTIGEN HOMOLOG-RELATED"/>
    <property type="match status" value="1"/>
</dbReference>
<proteinExistence type="predicted"/>
<name>A0AAE3ZRX5_9ACTN</name>